<dbReference type="Proteomes" id="UP000014760">
    <property type="component" value="Unassembled WGS sequence"/>
</dbReference>
<evidence type="ECO:0000313" key="3">
    <source>
        <dbReference type="EnsemblMetazoa" id="CapteP200130"/>
    </source>
</evidence>
<keyword evidence="4" id="KW-1185">Reference proteome</keyword>
<accession>R7V3M3</accession>
<feature type="region of interest" description="Disordered" evidence="1">
    <location>
        <begin position="214"/>
        <end position="301"/>
    </location>
</feature>
<name>R7V3M3_CAPTE</name>
<evidence type="ECO:0000313" key="2">
    <source>
        <dbReference type="EMBL" id="ELU13072.1"/>
    </source>
</evidence>
<dbReference type="OrthoDB" id="6328165at2759"/>
<evidence type="ECO:0000313" key="4">
    <source>
        <dbReference type="Proteomes" id="UP000014760"/>
    </source>
</evidence>
<feature type="compositionally biased region" description="Basic and acidic residues" evidence="1">
    <location>
        <begin position="264"/>
        <end position="284"/>
    </location>
</feature>
<dbReference type="Gene3D" id="2.30.30.140">
    <property type="match status" value="1"/>
</dbReference>
<sequence length="848" mass="96636">MTNITPIGIAGVTVQKENSSQNLFSMKVGAFVQRSMYAQCSNKGGEHVQAYWPPDRSFYAATVMAVRNNSIQVRFEEDGEERWLRDHQIKSSRKEDLNDDVLSTTEMRTENKSMESKAEWKPEEVQAASLQTLQSSSTDLNDDVLSTTEMRTEKKSMESKAEWKPEEVQAASLQTIQSSSTDLNDVPTLNWDELFPIDGQKTNVILTENENISEIQEDSDSSLFTDKDEDWSPQYCSDEDDDISDVAMNSDHDNAGTSYIEEGCSDKRKQEKKSCQEEHQETKYCSDSSQSEDELPETKITKDSVWQRQTRGGKKKAKGCPLKGCNRVVKDLQRHFREFHKMSRLKAQSTYQKTKAESGLHLCVLCNNRIKHVYQHYRVVHHTTKTKALARNSIRDEETLDQRSKKLIEEFIVFQNSTDGGRKTGSSDDYAKAMTKVLINACAGDVMNLRNYKKWSQSGGYIDSLEKDKKPSALCHYLSAVGRFMGYLSTTDCGLFESKAGYTEAEEFCKRWKFAFRDDVKKQQMTRVTNVQRKIPTVAENMQQYTQSQTHKCGETALQNMRDGSVTRKDFVDARNHVTMRILLRNGQRTGTILNARVVEYHNIMEKDGSFILCVKEHKTRSKFVCNLSMDQALYSDLQCWVRCKNQFLKDADIPLKPSGFLFCDPEGNRLKSNYMAGIAKRAVGGSVTEMRMAQYYIAQESGDGLSEKAFHQLAHHMTHNPVTAKKYYDIVAHSRQSVQVSNQMAENLTAPLTTDTTDIADPAASTSIHISAPSFAPKQKRAEWNAQREKFLFDHFSNMITGNQPISARTVKENDAACHYIFHECNFSQKQLMDKLQAMKRANMIKQ</sequence>
<proteinExistence type="predicted"/>
<protein>
    <submittedName>
        <fullName evidence="2 3">Uncharacterized protein</fullName>
    </submittedName>
</protein>
<feature type="compositionally biased region" description="Basic and acidic residues" evidence="1">
    <location>
        <begin position="107"/>
        <end position="124"/>
    </location>
</feature>
<reference evidence="3" key="3">
    <citation type="submission" date="2015-06" db="UniProtKB">
        <authorList>
            <consortium name="EnsemblMetazoa"/>
        </authorList>
    </citation>
    <scope>IDENTIFICATION</scope>
</reference>
<evidence type="ECO:0000256" key="1">
    <source>
        <dbReference type="SAM" id="MobiDB-lite"/>
    </source>
</evidence>
<feature type="region of interest" description="Disordered" evidence="1">
    <location>
        <begin position="94"/>
        <end position="124"/>
    </location>
</feature>
<reference evidence="2 4" key="2">
    <citation type="journal article" date="2013" name="Nature">
        <title>Insights into bilaterian evolution from three spiralian genomes.</title>
        <authorList>
            <person name="Simakov O."/>
            <person name="Marletaz F."/>
            <person name="Cho S.J."/>
            <person name="Edsinger-Gonzales E."/>
            <person name="Havlak P."/>
            <person name="Hellsten U."/>
            <person name="Kuo D.H."/>
            <person name="Larsson T."/>
            <person name="Lv J."/>
            <person name="Arendt D."/>
            <person name="Savage R."/>
            <person name="Osoegawa K."/>
            <person name="de Jong P."/>
            <person name="Grimwood J."/>
            <person name="Chapman J.A."/>
            <person name="Shapiro H."/>
            <person name="Aerts A."/>
            <person name="Otillar R.P."/>
            <person name="Terry A.Y."/>
            <person name="Boore J.L."/>
            <person name="Grigoriev I.V."/>
            <person name="Lindberg D.R."/>
            <person name="Seaver E.C."/>
            <person name="Weisblat D.A."/>
            <person name="Putnam N.H."/>
            <person name="Rokhsar D.S."/>
        </authorList>
    </citation>
    <scope>NUCLEOTIDE SEQUENCE</scope>
    <source>
        <strain evidence="2 4">I ESC-2004</strain>
    </source>
</reference>
<dbReference type="EMBL" id="AMQN01005248">
    <property type="status" value="NOT_ANNOTATED_CDS"/>
    <property type="molecule type" value="Genomic_DNA"/>
</dbReference>
<dbReference type="EnsemblMetazoa" id="CapteT200130">
    <property type="protein sequence ID" value="CapteP200130"/>
    <property type="gene ID" value="CapteG200130"/>
</dbReference>
<dbReference type="HOGENOM" id="CLU_336245_0_0_1"/>
<reference evidence="4" key="1">
    <citation type="submission" date="2012-12" db="EMBL/GenBank/DDBJ databases">
        <authorList>
            <person name="Hellsten U."/>
            <person name="Grimwood J."/>
            <person name="Chapman J.A."/>
            <person name="Shapiro H."/>
            <person name="Aerts A."/>
            <person name="Otillar R.P."/>
            <person name="Terry A.Y."/>
            <person name="Boore J.L."/>
            <person name="Simakov O."/>
            <person name="Marletaz F."/>
            <person name="Cho S.-J."/>
            <person name="Edsinger-Gonzales E."/>
            <person name="Havlak P."/>
            <person name="Kuo D.-H."/>
            <person name="Larsson T."/>
            <person name="Lv J."/>
            <person name="Arendt D."/>
            <person name="Savage R."/>
            <person name="Osoegawa K."/>
            <person name="de Jong P."/>
            <person name="Lindberg D.R."/>
            <person name="Seaver E.C."/>
            <person name="Weisblat D.A."/>
            <person name="Putnam N.H."/>
            <person name="Grigoriev I.V."/>
            <person name="Rokhsar D.S."/>
        </authorList>
    </citation>
    <scope>NUCLEOTIDE SEQUENCE</scope>
    <source>
        <strain evidence="4">I ESC-2004</strain>
    </source>
</reference>
<dbReference type="EMBL" id="KB295515">
    <property type="protein sequence ID" value="ELU13072.1"/>
    <property type="molecule type" value="Genomic_DNA"/>
</dbReference>
<dbReference type="CDD" id="cd04508">
    <property type="entry name" value="Tudor_SF"/>
    <property type="match status" value="1"/>
</dbReference>
<gene>
    <name evidence="2" type="ORF">CAPTEDRAFT_200130</name>
</gene>
<organism evidence="2">
    <name type="scientific">Capitella teleta</name>
    <name type="common">Polychaete worm</name>
    <dbReference type="NCBI Taxonomy" id="283909"/>
    <lineage>
        <taxon>Eukaryota</taxon>
        <taxon>Metazoa</taxon>
        <taxon>Spiralia</taxon>
        <taxon>Lophotrochozoa</taxon>
        <taxon>Annelida</taxon>
        <taxon>Polychaeta</taxon>
        <taxon>Sedentaria</taxon>
        <taxon>Scolecida</taxon>
        <taxon>Capitellidae</taxon>
        <taxon>Capitella</taxon>
    </lineage>
</organism>
<dbReference type="AlphaFoldDB" id="R7V3M3"/>
<feature type="compositionally biased region" description="Acidic residues" evidence="1">
    <location>
        <begin position="227"/>
        <end position="244"/>
    </location>
</feature>